<name>A0A7J7LDG9_9MAGN</name>
<protein>
    <submittedName>
        <fullName evidence="2">Uncharacterized protein</fullName>
    </submittedName>
</protein>
<evidence type="ECO:0000256" key="1">
    <source>
        <dbReference type="SAM" id="MobiDB-lite"/>
    </source>
</evidence>
<dbReference type="OrthoDB" id="201321at2759"/>
<evidence type="ECO:0000313" key="2">
    <source>
        <dbReference type="EMBL" id="KAF6140673.1"/>
    </source>
</evidence>
<accession>A0A7J7LDG9</accession>
<dbReference type="Proteomes" id="UP000541444">
    <property type="component" value="Unassembled WGS sequence"/>
</dbReference>
<reference evidence="2 3" key="1">
    <citation type="journal article" date="2020" name="IScience">
        <title>Genome Sequencing of the Endangered Kingdonia uniflora (Circaeasteraceae, Ranunculales) Reveals Potential Mechanisms of Evolutionary Specialization.</title>
        <authorList>
            <person name="Sun Y."/>
            <person name="Deng T."/>
            <person name="Zhang A."/>
            <person name="Moore M.J."/>
            <person name="Landis J.B."/>
            <person name="Lin N."/>
            <person name="Zhang H."/>
            <person name="Zhang X."/>
            <person name="Huang J."/>
            <person name="Zhang X."/>
            <person name="Sun H."/>
            <person name="Wang H."/>
        </authorList>
    </citation>
    <scope>NUCLEOTIDE SEQUENCE [LARGE SCALE GENOMIC DNA]</scope>
    <source>
        <strain evidence="2">TB1705</strain>
        <tissue evidence="2">Leaf</tissue>
    </source>
</reference>
<dbReference type="PANTHER" id="PTHR34222:SF100">
    <property type="entry name" value="CCHC-TYPE DOMAIN-CONTAINING PROTEIN"/>
    <property type="match status" value="1"/>
</dbReference>
<keyword evidence="3" id="KW-1185">Reference proteome</keyword>
<feature type="compositionally biased region" description="Low complexity" evidence="1">
    <location>
        <begin position="197"/>
        <end position="208"/>
    </location>
</feature>
<dbReference type="PANTHER" id="PTHR34222">
    <property type="entry name" value="GAG_PRE-INTEGRS DOMAIN-CONTAINING PROTEIN"/>
    <property type="match status" value="1"/>
</dbReference>
<feature type="region of interest" description="Disordered" evidence="1">
    <location>
        <begin position="189"/>
        <end position="216"/>
    </location>
</feature>
<dbReference type="AlphaFoldDB" id="A0A7J7LDG9"/>
<evidence type="ECO:0000313" key="3">
    <source>
        <dbReference type="Proteomes" id="UP000541444"/>
    </source>
</evidence>
<proteinExistence type="predicted"/>
<gene>
    <name evidence="2" type="ORF">GIB67_013966</name>
</gene>
<feature type="region of interest" description="Disordered" evidence="1">
    <location>
        <begin position="236"/>
        <end position="260"/>
    </location>
</feature>
<dbReference type="EMBL" id="JACGCM010002358">
    <property type="protein sequence ID" value="KAF6140673.1"/>
    <property type="molecule type" value="Genomic_DNA"/>
</dbReference>
<feature type="compositionally biased region" description="Polar residues" evidence="1">
    <location>
        <begin position="244"/>
        <end position="260"/>
    </location>
</feature>
<comment type="caution">
    <text evidence="2">The sequence shown here is derived from an EMBL/GenBank/DDBJ whole genome shotgun (WGS) entry which is preliminary data.</text>
</comment>
<organism evidence="2 3">
    <name type="scientific">Kingdonia uniflora</name>
    <dbReference type="NCBI Taxonomy" id="39325"/>
    <lineage>
        <taxon>Eukaryota</taxon>
        <taxon>Viridiplantae</taxon>
        <taxon>Streptophyta</taxon>
        <taxon>Embryophyta</taxon>
        <taxon>Tracheophyta</taxon>
        <taxon>Spermatophyta</taxon>
        <taxon>Magnoliopsida</taxon>
        <taxon>Ranunculales</taxon>
        <taxon>Circaeasteraceae</taxon>
        <taxon>Kingdonia</taxon>
    </lineage>
</organism>
<sequence>MRSRNQIHCIYDENGHKTDDAQEIGDKVEEYLKEIFGAEHEFDYDKEVLEIVQMSAVLDEIDHDFLGEYVTSVEITHALALLGMTILARLFYGTQTLGMYYAKLRSSWEELSHYDSFIKWPASAPRLNPDFEYTRVHLQDKTPFPTLEEAHAYCLSNQSRRSPMPPISGIPSETSAMAVRYAYSTPPSVPLQTSHTSSPSLSQLLAASGNSRPSRKKCDYCDKWGHLKTTCHALHGRPAGYQPRPSQSSTHLSADSSVPDSSAFSALSQDKINRFRQLLSVFHTGSFSCSSRPLQVYTRRHPGRQPPIPDCQAFSVAPGLPPAIDSPLSGIEPSPTASILVTN</sequence>